<evidence type="ECO:0000313" key="3">
    <source>
        <dbReference type="Proteomes" id="UP001162162"/>
    </source>
</evidence>
<comment type="caution">
    <text evidence="2">The sequence shown here is derived from an EMBL/GenBank/DDBJ whole genome shotgun (WGS) entry which is preliminary data.</text>
</comment>
<gene>
    <name evidence="2" type="ORF">NQ318_019321</name>
</gene>
<keyword evidence="3" id="KW-1185">Reference proteome</keyword>
<proteinExistence type="predicted"/>
<evidence type="ECO:0000256" key="1">
    <source>
        <dbReference type="SAM" id="MobiDB-lite"/>
    </source>
</evidence>
<protein>
    <submittedName>
        <fullName evidence="2">Uncharacterized protein</fullName>
    </submittedName>
</protein>
<dbReference type="EMBL" id="JAPWTK010000138">
    <property type="protein sequence ID" value="KAJ8948336.1"/>
    <property type="molecule type" value="Genomic_DNA"/>
</dbReference>
<sequence length="130" mass="14802">MLKPSIGNSTQFPGDDPGVCTPAHKFLNGLNGLKRNVKRPRRIRAPDDPQRQKRTKTLKKPFAQKWRQNSCPEQKESRMNIHADILDNIDTDPGLLDTVTLKWARFESVEAVKAKATEVLNQLTEADFQH</sequence>
<feature type="region of interest" description="Disordered" evidence="1">
    <location>
        <begin position="1"/>
        <end position="20"/>
    </location>
</feature>
<reference evidence="2" key="1">
    <citation type="journal article" date="2023" name="Insect Mol. Biol.">
        <title>Genome sequencing provides insights into the evolution of gene families encoding plant cell wall-degrading enzymes in longhorned beetles.</title>
        <authorList>
            <person name="Shin N.R."/>
            <person name="Okamura Y."/>
            <person name="Kirsch R."/>
            <person name="Pauchet Y."/>
        </authorList>
    </citation>
    <scope>NUCLEOTIDE SEQUENCE</scope>
    <source>
        <strain evidence="2">AMC_N1</strain>
    </source>
</reference>
<accession>A0AAV8YBF7</accession>
<feature type="compositionally biased region" description="Polar residues" evidence="1">
    <location>
        <begin position="1"/>
        <end position="12"/>
    </location>
</feature>
<feature type="region of interest" description="Disordered" evidence="1">
    <location>
        <begin position="30"/>
        <end position="75"/>
    </location>
</feature>
<name>A0AAV8YBF7_9CUCU</name>
<organism evidence="2 3">
    <name type="scientific">Aromia moschata</name>
    <dbReference type="NCBI Taxonomy" id="1265417"/>
    <lineage>
        <taxon>Eukaryota</taxon>
        <taxon>Metazoa</taxon>
        <taxon>Ecdysozoa</taxon>
        <taxon>Arthropoda</taxon>
        <taxon>Hexapoda</taxon>
        <taxon>Insecta</taxon>
        <taxon>Pterygota</taxon>
        <taxon>Neoptera</taxon>
        <taxon>Endopterygota</taxon>
        <taxon>Coleoptera</taxon>
        <taxon>Polyphaga</taxon>
        <taxon>Cucujiformia</taxon>
        <taxon>Chrysomeloidea</taxon>
        <taxon>Cerambycidae</taxon>
        <taxon>Cerambycinae</taxon>
        <taxon>Callichromatini</taxon>
        <taxon>Aromia</taxon>
    </lineage>
</organism>
<evidence type="ECO:0000313" key="2">
    <source>
        <dbReference type="EMBL" id="KAJ8948336.1"/>
    </source>
</evidence>
<dbReference type="Proteomes" id="UP001162162">
    <property type="component" value="Unassembled WGS sequence"/>
</dbReference>
<dbReference type="AlphaFoldDB" id="A0AAV8YBF7"/>